<name>A0A5J6QXB8_9GAMM</name>
<reference evidence="1 2" key="1">
    <citation type="submission" date="2019-08" db="EMBL/GenBank/DDBJ databases">
        <title>Whole-genome Sequencing of e-waste polymer degrading bacterium Pseudomonas sp. strain PE08.</title>
        <authorList>
            <person name="Kirdat K."/>
            <person name="Debbarma P."/>
            <person name="Narawade N."/>
            <person name="Suyal D."/>
            <person name="Thorat V."/>
            <person name="Shouche Y."/>
            <person name="Goel R."/>
            <person name="Yadav A."/>
        </authorList>
    </citation>
    <scope>NUCLEOTIDE SEQUENCE [LARGE SCALE GENOMIC DNA]</scope>
    <source>
        <strain evidence="1 2">PE08</strain>
    </source>
</reference>
<proteinExistence type="predicted"/>
<accession>A0A5J6QXB8</accession>
<dbReference type="KEGG" id="plal:FXN65_26365"/>
<keyword evidence="2" id="KW-1185">Reference proteome</keyword>
<evidence type="ECO:0000313" key="1">
    <source>
        <dbReference type="EMBL" id="QEY65409.1"/>
    </source>
</evidence>
<protein>
    <submittedName>
        <fullName evidence="1">Uncharacterized protein</fullName>
    </submittedName>
</protein>
<dbReference type="Proteomes" id="UP000327179">
    <property type="component" value="Chromosome"/>
</dbReference>
<dbReference type="EMBL" id="CP043311">
    <property type="protein sequence ID" value="QEY65409.1"/>
    <property type="molecule type" value="Genomic_DNA"/>
</dbReference>
<dbReference type="AlphaFoldDB" id="A0A5J6QXB8"/>
<evidence type="ECO:0000313" key="2">
    <source>
        <dbReference type="Proteomes" id="UP000327179"/>
    </source>
</evidence>
<organism evidence="1 2">
    <name type="scientific">Metapseudomonas lalkuanensis</name>
    <dbReference type="NCBI Taxonomy" id="2604832"/>
    <lineage>
        <taxon>Bacteria</taxon>
        <taxon>Pseudomonadati</taxon>
        <taxon>Pseudomonadota</taxon>
        <taxon>Gammaproteobacteria</taxon>
        <taxon>Pseudomonadales</taxon>
        <taxon>Pseudomonadaceae</taxon>
        <taxon>Metapseudomonas</taxon>
    </lineage>
</organism>
<gene>
    <name evidence="1" type="ORF">FXN65_26365</name>
</gene>
<sequence length="106" mass="12171">MSLVLISTSFFNMVGCSDSTDRKIVKPSSVANALPLQFKTAPEMIDDFVDYSTENGSFELISTHPCSSRFRQQLWLERAPRMCGASYAKRRYMESIGRSSTQMWWR</sequence>